<dbReference type="InParanoid" id="A0A7R8YTZ1"/>
<evidence type="ECO:0000313" key="3">
    <source>
        <dbReference type="EMBL" id="CAD7082214.1"/>
    </source>
</evidence>
<gene>
    <name evidence="3" type="ORF">HERILL_LOCUS5267</name>
</gene>
<organism evidence="3 4">
    <name type="scientific">Hermetia illucens</name>
    <name type="common">Black soldier fly</name>
    <dbReference type="NCBI Taxonomy" id="343691"/>
    <lineage>
        <taxon>Eukaryota</taxon>
        <taxon>Metazoa</taxon>
        <taxon>Ecdysozoa</taxon>
        <taxon>Arthropoda</taxon>
        <taxon>Hexapoda</taxon>
        <taxon>Insecta</taxon>
        <taxon>Pterygota</taxon>
        <taxon>Neoptera</taxon>
        <taxon>Endopterygota</taxon>
        <taxon>Diptera</taxon>
        <taxon>Brachycera</taxon>
        <taxon>Stratiomyomorpha</taxon>
        <taxon>Stratiomyidae</taxon>
        <taxon>Hermetiinae</taxon>
        <taxon>Hermetia</taxon>
    </lineage>
</organism>
<protein>
    <submittedName>
        <fullName evidence="3">Uncharacterized protein</fullName>
    </submittedName>
</protein>
<evidence type="ECO:0000313" key="4">
    <source>
        <dbReference type="Proteomes" id="UP000594454"/>
    </source>
</evidence>
<feature type="chain" id="PRO_5031477788" evidence="2">
    <location>
        <begin position="24"/>
        <end position="80"/>
    </location>
</feature>
<reference evidence="3 4" key="1">
    <citation type="submission" date="2020-11" db="EMBL/GenBank/DDBJ databases">
        <authorList>
            <person name="Wallbank WR R."/>
            <person name="Pardo Diaz C."/>
            <person name="Kozak K."/>
            <person name="Martin S."/>
            <person name="Jiggins C."/>
            <person name="Moest M."/>
            <person name="Warren A I."/>
            <person name="Generalovic N T."/>
            <person name="Byers J.R.P. K."/>
            <person name="Montejo-Kovacevich G."/>
            <person name="Yen C E."/>
        </authorList>
    </citation>
    <scope>NUCLEOTIDE SEQUENCE [LARGE SCALE GENOMIC DNA]</scope>
</reference>
<dbReference type="Proteomes" id="UP000594454">
    <property type="component" value="Chromosome 2"/>
</dbReference>
<keyword evidence="2" id="KW-0732">Signal</keyword>
<dbReference type="EMBL" id="LR899010">
    <property type="protein sequence ID" value="CAD7082214.1"/>
    <property type="molecule type" value="Genomic_DNA"/>
</dbReference>
<dbReference type="AlphaFoldDB" id="A0A7R8YTZ1"/>
<evidence type="ECO:0000256" key="2">
    <source>
        <dbReference type="SAM" id="SignalP"/>
    </source>
</evidence>
<accession>A0A7R8YTZ1</accession>
<proteinExistence type="predicted"/>
<name>A0A7R8YTZ1_HERIL</name>
<evidence type="ECO:0000256" key="1">
    <source>
        <dbReference type="SAM" id="MobiDB-lite"/>
    </source>
</evidence>
<sequence>MKFTKFFVFFTLALLLFAGLTAAAKHDDHKSKDDHKSRDDHKSKDHHKSGHHESGWDKFEHVAGDIAGGLHDAGEIAGLF</sequence>
<feature type="compositionally biased region" description="Basic and acidic residues" evidence="1">
    <location>
        <begin position="24"/>
        <end position="43"/>
    </location>
</feature>
<feature type="signal peptide" evidence="2">
    <location>
        <begin position="1"/>
        <end position="23"/>
    </location>
</feature>
<keyword evidence="4" id="KW-1185">Reference proteome</keyword>
<feature type="region of interest" description="Disordered" evidence="1">
    <location>
        <begin position="24"/>
        <end position="56"/>
    </location>
</feature>